<proteinExistence type="predicted"/>
<sequence length="84" mass="9391">MEVLYIKELFKRINWECKSKYFCRENLFDWLRGHSLVWGRRQPVAWLRGPVIEGVSSLQCCNSSGATPTGDGTDPAGPAGRCGS</sequence>
<gene>
    <name evidence="2" type="ORF">KAM382_44550</name>
</gene>
<evidence type="ECO:0000313" key="2">
    <source>
        <dbReference type="EMBL" id="GJB94394.1"/>
    </source>
</evidence>
<reference evidence="2 3" key="1">
    <citation type="submission" date="2021-07" db="EMBL/GenBank/DDBJ databases">
        <title>Draft genome sequence of carbapenem-resistant Aeromonas spp. in Japan.</title>
        <authorList>
            <person name="Maehana S."/>
            <person name="Suzuki M."/>
            <person name="Kitasato H."/>
        </authorList>
    </citation>
    <scope>NUCLEOTIDE SEQUENCE [LARGE SCALE GENOMIC DNA]</scope>
    <source>
        <strain evidence="2 3">KAM382</strain>
    </source>
</reference>
<organism evidence="2 3">
    <name type="scientific">Aeromonas caviae</name>
    <name type="common">Aeromonas punctata</name>
    <dbReference type="NCBI Taxonomy" id="648"/>
    <lineage>
        <taxon>Bacteria</taxon>
        <taxon>Pseudomonadati</taxon>
        <taxon>Pseudomonadota</taxon>
        <taxon>Gammaproteobacteria</taxon>
        <taxon>Aeromonadales</taxon>
        <taxon>Aeromonadaceae</taxon>
        <taxon>Aeromonas</taxon>
    </lineage>
</organism>
<comment type="caution">
    <text evidence="2">The sequence shown here is derived from an EMBL/GenBank/DDBJ whole genome shotgun (WGS) entry which is preliminary data.</text>
</comment>
<protein>
    <submittedName>
        <fullName evidence="2">Uncharacterized protein</fullName>
    </submittedName>
</protein>
<name>A0ABD0BGX5_AERCA</name>
<feature type="region of interest" description="Disordered" evidence="1">
    <location>
        <begin position="64"/>
        <end position="84"/>
    </location>
</feature>
<accession>A0ABD0BGX5</accession>
<evidence type="ECO:0000313" key="3">
    <source>
        <dbReference type="Proteomes" id="UP000737420"/>
    </source>
</evidence>
<evidence type="ECO:0000256" key="1">
    <source>
        <dbReference type="SAM" id="MobiDB-lite"/>
    </source>
</evidence>
<dbReference type="Proteomes" id="UP000737420">
    <property type="component" value="Unassembled WGS sequence"/>
</dbReference>
<dbReference type="EMBL" id="BPOP01000114">
    <property type="protein sequence ID" value="GJB94394.1"/>
    <property type="molecule type" value="Genomic_DNA"/>
</dbReference>
<dbReference type="AlphaFoldDB" id="A0ABD0BGX5"/>